<dbReference type="EMBL" id="BDMD01000003">
    <property type="protein sequence ID" value="GBF08390.1"/>
    <property type="molecule type" value="Genomic_DNA"/>
</dbReference>
<sequence>MEYRGLEAEFRKGYYNIIAYSIFLNLQYAIKASIALIVTTASIILLDPYAWLQKANGGSGGLFLGGWVYVDSIMENSLYSGLGGYANLVLKLTLAQLAAAGLIIWIYYTLKGYTVLEGAAGIVNAERGRGLIIIGSRLALASSLLVAAGAMLLATLNPLLAIEVAVAGFITYLAMAAAALASGASSLSKLGSQPRVEGLLGATGLGLNAATLVAMGIPNPVGLALQSLGFYLIARGLLARCTDVCGPAAIAEAAGVTEGRNPRL</sequence>
<accession>A0A401H7P3</accession>
<keyword evidence="1" id="KW-1133">Transmembrane helix</keyword>
<feature type="transmembrane region" description="Helical" evidence="1">
    <location>
        <begin position="160"/>
        <end position="184"/>
    </location>
</feature>
<feature type="transmembrane region" description="Helical" evidence="1">
    <location>
        <begin position="131"/>
        <end position="154"/>
    </location>
</feature>
<evidence type="ECO:0000313" key="2">
    <source>
        <dbReference type="EMBL" id="GBF08390.1"/>
    </source>
</evidence>
<dbReference type="Proteomes" id="UP000291213">
    <property type="component" value="Unassembled WGS sequence"/>
</dbReference>
<feature type="transmembrane region" description="Helical" evidence="1">
    <location>
        <begin position="20"/>
        <end position="46"/>
    </location>
</feature>
<evidence type="ECO:0000256" key="1">
    <source>
        <dbReference type="SAM" id="Phobius"/>
    </source>
</evidence>
<organism evidence="2 3">
    <name type="scientific">Aeropyrum pernix</name>
    <dbReference type="NCBI Taxonomy" id="56636"/>
    <lineage>
        <taxon>Archaea</taxon>
        <taxon>Thermoproteota</taxon>
        <taxon>Thermoprotei</taxon>
        <taxon>Desulfurococcales</taxon>
        <taxon>Desulfurococcaceae</taxon>
        <taxon>Aeropyrum</taxon>
    </lineage>
</organism>
<name>A0A401H7P3_AERPX</name>
<evidence type="ECO:0000313" key="3">
    <source>
        <dbReference type="Proteomes" id="UP000291213"/>
    </source>
</evidence>
<gene>
    <name evidence="2" type="ORF">apy_01150</name>
</gene>
<dbReference type="AlphaFoldDB" id="A0A401H7P3"/>
<comment type="caution">
    <text evidence="2">The sequence shown here is derived from an EMBL/GenBank/DDBJ whole genome shotgun (WGS) entry which is preliminary data.</text>
</comment>
<proteinExistence type="predicted"/>
<protein>
    <submittedName>
        <fullName evidence="2">Uncharacterized protein</fullName>
    </submittedName>
</protein>
<keyword evidence="1" id="KW-0472">Membrane</keyword>
<feature type="transmembrane region" description="Helical" evidence="1">
    <location>
        <begin position="88"/>
        <end position="110"/>
    </location>
</feature>
<reference evidence="2 3" key="1">
    <citation type="submission" date="2017-02" db="EMBL/GenBank/DDBJ databases">
        <title>isolation and characterization of a novel temperate virus Aeropyrum globular virus 1 infecting hyperthermophilic archaeon Aeropyrum.</title>
        <authorList>
            <person name="Yumiya M."/>
            <person name="Yoshida T."/>
            <person name="Sako Y."/>
        </authorList>
    </citation>
    <scope>NUCLEOTIDE SEQUENCE [LARGE SCALE GENOMIC DNA]</scope>
    <source>
        <strain evidence="2 3">YK1-12-2013</strain>
    </source>
</reference>
<keyword evidence="1" id="KW-0812">Transmembrane</keyword>